<keyword evidence="6" id="KW-0732">Signal</keyword>
<dbReference type="AlphaFoldDB" id="A0A914I926"/>
<dbReference type="SUPFAM" id="SSF51306">
    <property type="entry name" value="LexA/Signal peptidase"/>
    <property type="match status" value="1"/>
</dbReference>
<evidence type="ECO:0000256" key="3">
    <source>
        <dbReference type="ARBA" id="ARBA00022801"/>
    </source>
</evidence>
<dbReference type="PANTHER" id="PTHR12383">
    <property type="entry name" value="PROTEASE FAMILY S26 MITOCHONDRIAL INNER MEMBRANE PROTEASE-RELATED"/>
    <property type="match status" value="1"/>
</dbReference>
<evidence type="ECO:0000256" key="6">
    <source>
        <dbReference type="SAM" id="SignalP"/>
    </source>
</evidence>
<keyword evidence="4" id="KW-0496">Mitochondrion</keyword>
<evidence type="ECO:0000256" key="1">
    <source>
        <dbReference type="ARBA" id="ARBA00004273"/>
    </source>
</evidence>
<dbReference type="Proteomes" id="UP000887572">
    <property type="component" value="Unplaced"/>
</dbReference>
<dbReference type="InterPro" id="IPR036286">
    <property type="entry name" value="LexA/Signal_pep-like_sf"/>
</dbReference>
<accession>A0A914I926</accession>
<keyword evidence="2" id="KW-0999">Mitochondrion inner membrane</keyword>
<feature type="signal peptide" evidence="6">
    <location>
        <begin position="1"/>
        <end position="20"/>
    </location>
</feature>
<dbReference type="GO" id="GO:0004252">
    <property type="term" value="F:serine-type endopeptidase activity"/>
    <property type="evidence" value="ECO:0007669"/>
    <property type="project" value="InterPro"/>
</dbReference>
<keyword evidence="5" id="KW-0472">Membrane</keyword>
<dbReference type="InterPro" id="IPR052064">
    <property type="entry name" value="Mito_IMP1_subunit"/>
</dbReference>
<evidence type="ECO:0000256" key="5">
    <source>
        <dbReference type="ARBA" id="ARBA00023136"/>
    </source>
</evidence>
<dbReference type="Gene3D" id="2.10.109.10">
    <property type="entry name" value="Umud Fragment, subunit A"/>
    <property type="match status" value="1"/>
</dbReference>
<evidence type="ECO:0000256" key="2">
    <source>
        <dbReference type="ARBA" id="ARBA00022792"/>
    </source>
</evidence>
<comment type="subcellular location">
    <subcellularLocation>
        <location evidence="1">Mitochondrion inner membrane</location>
    </subcellularLocation>
</comment>
<dbReference type="InterPro" id="IPR019533">
    <property type="entry name" value="Peptidase_S26"/>
</dbReference>
<evidence type="ECO:0000313" key="7">
    <source>
        <dbReference type="Proteomes" id="UP000887572"/>
    </source>
</evidence>
<dbReference type="WBParaSite" id="Gr19_v10_g8407.t4">
    <property type="protein sequence ID" value="Gr19_v10_g8407.t4"/>
    <property type="gene ID" value="Gr19_v10_g8407"/>
</dbReference>
<reference evidence="8" key="1">
    <citation type="submission" date="2022-11" db="UniProtKB">
        <authorList>
            <consortium name="WormBaseParasite"/>
        </authorList>
    </citation>
    <scope>IDENTIFICATION</scope>
</reference>
<dbReference type="CDD" id="cd06530">
    <property type="entry name" value="S26_SPase_I"/>
    <property type="match status" value="1"/>
</dbReference>
<dbReference type="GO" id="GO:0005743">
    <property type="term" value="C:mitochondrial inner membrane"/>
    <property type="evidence" value="ECO:0007669"/>
    <property type="project" value="UniProtKB-SubCell"/>
</dbReference>
<keyword evidence="7" id="KW-1185">Reference proteome</keyword>
<dbReference type="GO" id="GO:0006465">
    <property type="term" value="P:signal peptide processing"/>
    <property type="evidence" value="ECO:0007669"/>
    <property type="project" value="InterPro"/>
</dbReference>
<organism evidence="7 8">
    <name type="scientific">Globodera rostochiensis</name>
    <name type="common">Golden nematode worm</name>
    <name type="synonym">Heterodera rostochiensis</name>
    <dbReference type="NCBI Taxonomy" id="31243"/>
    <lineage>
        <taxon>Eukaryota</taxon>
        <taxon>Metazoa</taxon>
        <taxon>Ecdysozoa</taxon>
        <taxon>Nematoda</taxon>
        <taxon>Chromadorea</taxon>
        <taxon>Rhabditida</taxon>
        <taxon>Tylenchina</taxon>
        <taxon>Tylenchomorpha</taxon>
        <taxon>Tylenchoidea</taxon>
        <taxon>Heteroderidae</taxon>
        <taxon>Heteroderinae</taxon>
        <taxon>Globodera</taxon>
    </lineage>
</organism>
<evidence type="ECO:0000313" key="8">
    <source>
        <dbReference type="WBParaSite" id="Gr19_v10_g8407.t4"/>
    </source>
</evidence>
<evidence type="ECO:0000256" key="4">
    <source>
        <dbReference type="ARBA" id="ARBA00023128"/>
    </source>
</evidence>
<protein>
    <submittedName>
        <fullName evidence="8">Mitochondrial inner membrane protease subunit 2</fullName>
    </submittedName>
</protein>
<keyword evidence="3" id="KW-0378">Hydrolase</keyword>
<name>A0A914I926_GLORO</name>
<dbReference type="PANTHER" id="PTHR12383:SF16">
    <property type="entry name" value="MITOCHONDRIAL INNER MEMBRANE PROTEASE SUBUNIT 1"/>
    <property type="match status" value="1"/>
</dbReference>
<feature type="chain" id="PRO_5037034656" evidence="6">
    <location>
        <begin position="21"/>
        <end position="435"/>
    </location>
</feature>
<sequence>MILKVIGSVVFGACIAQVFGKRVGAIIICRGDSMLPNFHNGDILWARVWKPRHGLYPGDVVCLVNPQNANEYVLKRVSVINGRGRPASPLTGRIEVRGDNAAVSVDSRDYGPVPAGLVHYRVSARLFPRNLPHFITLFRPILPISMFAFINFDKFRMWSAIGAVGVAVVYGFDHYLGRFAICTKDNLRYDLKRWDFLWCGRWNAHTGEVLKPGTLVYSLHPMPSDIYAFRKYGYFFGEVNAVKTTVCVCCRNRMASKVLLTLPKSDAEDEQSAWVQSGMEISICADVWLEPFAFIDPFELGHLMALISDRFDRLVDAHFKSRKWTDSSQSFCQCFCAGQFHHPSAFIFFGTEPFELTNNWTGERLTLRRLNEYDWLLVRCPIVREEAEWAKWEKEANEWHEDRQWNWNCIDINFSDRHIGDGMADAMAGPSEPKK</sequence>
<proteinExistence type="predicted"/>